<gene>
    <name evidence="1" type="ORF">UFOVP238_49</name>
</gene>
<proteinExistence type="predicted"/>
<sequence>MVTIPQRSGDQVMAVLVRSLTQQEKQERSWFEGVECHNCFRIFPAIPYVIRGYCPYCGVTARQ</sequence>
<organism evidence="1">
    <name type="scientific">uncultured Caudovirales phage</name>
    <dbReference type="NCBI Taxonomy" id="2100421"/>
    <lineage>
        <taxon>Viruses</taxon>
        <taxon>Duplodnaviria</taxon>
        <taxon>Heunggongvirae</taxon>
        <taxon>Uroviricota</taxon>
        <taxon>Caudoviricetes</taxon>
        <taxon>Peduoviridae</taxon>
        <taxon>Maltschvirus</taxon>
        <taxon>Maltschvirus maltsch</taxon>
    </lineage>
</organism>
<accession>A0A6J7WUB4</accession>
<evidence type="ECO:0000313" key="1">
    <source>
        <dbReference type="EMBL" id="CAB5220418.1"/>
    </source>
</evidence>
<name>A0A6J7WUB4_9CAUD</name>
<protein>
    <submittedName>
        <fullName evidence="1">Uncharacterized protein</fullName>
    </submittedName>
</protein>
<reference evidence="1" key="1">
    <citation type="submission" date="2020-05" db="EMBL/GenBank/DDBJ databases">
        <authorList>
            <person name="Chiriac C."/>
            <person name="Salcher M."/>
            <person name="Ghai R."/>
            <person name="Kavagutti S V."/>
        </authorList>
    </citation>
    <scope>NUCLEOTIDE SEQUENCE</scope>
</reference>
<dbReference type="EMBL" id="LR798283">
    <property type="protein sequence ID" value="CAB5220418.1"/>
    <property type="molecule type" value="Genomic_DNA"/>
</dbReference>